<evidence type="ECO:0000313" key="2">
    <source>
        <dbReference type="Proteomes" id="UP001519460"/>
    </source>
</evidence>
<name>A0ABD0LJY8_9CAEN</name>
<sequence>SHLLVNRKSNEKADKYSCTKENTVNYDTVPPSQSKFFICPPTESEFFIYSVCLPLSARKALRNQSAFSLADDVSKVHVMRVA</sequence>
<organism evidence="1 2">
    <name type="scientific">Batillaria attramentaria</name>
    <dbReference type="NCBI Taxonomy" id="370345"/>
    <lineage>
        <taxon>Eukaryota</taxon>
        <taxon>Metazoa</taxon>
        <taxon>Spiralia</taxon>
        <taxon>Lophotrochozoa</taxon>
        <taxon>Mollusca</taxon>
        <taxon>Gastropoda</taxon>
        <taxon>Caenogastropoda</taxon>
        <taxon>Sorbeoconcha</taxon>
        <taxon>Cerithioidea</taxon>
        <taxon>Batillariidae</taxon>
        <taxon>Batillaria</taxon>
    </lineage>
</organism>
<comment type="caution">
    <text evidence="1">The sequence shown here is derived from an EMBL/GenBank/DDBJ whole genome shotgun (WGS) entry which is preliminary data.</text>
</comment>
<dbReference type="AlphaFoldDB" id="A0ABD0LJY8"/>
<protein>
    <submittedName>
        <fullName evidence="1">Uncharacterized protein</fullName>
    </submittedName>
</protein>
<reference evidence="1 2" key="1">
    <citation type="journal article" date="2023" name="Sci. Data">
        <title>Genome assembly of the Korean intertidal mud-creeper Batillaria attramentaria.</title>
        <authorList>
            <person name="Patra A.K."/>
            <person name="Ho P.T."/>
            <person name="Jun S."/>
            <person name="Lee S.J."/>
            <person name="Kim Y."/>
            <person name="Won Y.J."/>
        </authorList>
    </citation>
    <scope>NUCLEOTIDE SEQUENCE [LARGE SCALE GENOMIC DNA]</scope>
    <source>
        <strain evidence="1">Wonlab-2016</strain>
    </source>
</reference>
<dbReference type="EMBL" id="JACVVK020000042">
    <property type="protein sequence ID" value="KAK7499718.1"/>
    <property type="molecule type" value="Genomic_DNA"/>
</dbReference>
<keyword evidence="2" id="KW-1185">Reference proteome</keyword>
<gene>
    <name evidence="1" type="ORF">BaRGS_00009059</name>
</gene>
<proteinExistence type="predicted"/>
<feature type="non-terminal residue" evidence="1">
    <location>
        <position position="1"/>
    </location>
</feature>
<dbReference type="Proteomes" id="UP001519460">
    <property type="component" value="Unassembled WGS sequence"/>
</dbReference>
<evidence type="ECO:0000313" key="1">
    <source>
        <dbReference type="EMBL" id="KAK7499718.1"/>
    </source>
</evidence>
<accession>A0ABD0LJY8</accession>